<evidence type="ECO:0000313" key="4">
    <source>
        <dbReference type="EMBL" id="PNL90782.1"/>
    </source>
</evidence>
<proteinExistence type="inferred from homology"/>
<comment type="similarity">
    <text evidence="1">Belongs to the protein kinase superfamily. ADCK protein kinase family.</text>
</comment>
<evidence type="ECO:0000256" key="1">
    <source>
        <dbReference type="ARBA" id="ARBA00009670"/>
    </source>
</evidence>
<sequence>MQRDSSRFREIVSILGRYGFGEIRYRLKKNEEDDRPRALRQAFEELGPSFIKIGQILSTRSDLLSIEYLVELEKLQEDTLPIPYDIIQQEYFESVGRQIEEDFATVNKKPMASASIAQVHRAQMKSGEQVIVKVQRPEIEDQLIRDLNIFIRVVEAIPSIFIDVIINPVEILKDIKIQILEEIDFLNEAHNMLLFAENHRHRTTILNPIPYLNLSTRKVLIQEYIDGISIGRHFALKEEGYDLNDLASKFVLSYLYQVFDDGFYHADPHAGNILIKDGKIVFIDFGAMGKISPGQKQLLVQILTSIVSKDIDGLVNVLLQICKQNKTVDKVVLYRDIESLFNRYLTTGMEALEIDDIFQDLLKFGHKHGLTFPSEYILLEKTIAMVQGVAQSLDPHLDFMAIFQSFFLSSGTIHWEKFLDPNAVAREAFRFLNTTRRMPTKIENLVDNINNGRLNVRLTFENVDDRIRDINSMINRIIFGVILSALILASTLIITSAQTYYAELLGIFFFVITALIGLILLISMLRARRK</sequence>
<dbReference type="RefSeq" id="WP_083067562.1">
    <property type="nucleotide sequence ID" value="NZ_NBTM02000001.1"/>
</dbReference>
<comment type="caution">
    <text evidence="4">The sequence shown here is derived from an EMBL/GenBank/DDBJ whole genome shotgun (WGS) entry which is preliminary data.</text>
</comment>
<dbReference type="CDD" id="cd05121">
    <property type="entry name" value="ABC1_ADCK3-like"/>
    <property type="match status" value="1"/>
</dbReference>
<reference evidence="5" key="1">
    <citation type="submission" date="2017-12" db="EMBL/GenBank/DDBJ databases">
        <title>FDA dAtabase for Regulatory Grade micrObial Sequences (FDA-ARGOS): Supporting development and validation of Infectious Disease Dx tests.</title>
        <authorList>
            <person name="Hoffmann M."/>
            <person name="Allard M."/>
            <person name="Evans P."/>
            <person name="Brown E."/>
            <person name="Tallon L."/>
            <person name="Sadzewicz L."/>
            <person name="Sengamalay N."/>
            <person name="Ott S."/>
            <person name="Godinez A."/>
            <person name="Nagaraj S."/>
            <person name="Vavikolanu K."/>
            <person name="Aluvathingal J."/>
            <person name="Nadendla S."/>
            <person name="Sichtig H."/>
        </authorList>
    </citation>
    <scope>NUCLEOTIDE SEQUENCE [LARGE SCALE GENOMIC DNA]</scope>
    <source>
        <strain evidence="5">FDAARGOS_249</strain>
    </source>
</reference>
<dbReference type="Proteomes" id="UP000192813">
    <property type="component" value="Unassembled WGS sequence"/>
</dbReference>
<evidence type="ECO:0000313" key="5">
    <source>
        <dbReference type="Proteomes" id="UP000192813"/>
    </source>
</evidence>
<organism evidence="4 5">
    <name type="scientific">Aerococcus viridans</name>
    <dbReference type="NCBI Taxonomy" id="1377"/>
    <lineage>
        <taxon>Bacteria</taxon>
        <taxon>Bacillati</taxon>
        <taxon>Bacillota</taxon>
        <taxon>Bacilli</taxon>
        <taxon>Lactobacillales</taxon>
        <taxon>Aerococcaceae</taxon>
        <taxon>Aerococcus</taxon>
    </lineage>
</organism>
<dbReference type="Gene3D" id="1.10.510.10">
    <property type="entry name" value="Transferase(Phosphotransferase) domain 1"/>
    <property type="match status" value="1"/>
</dbReference>
<evidence type="ECO:0000259" key="3">
    <source>
        <dbReference type="Pfam" id="PF03109"/>
    </source>
</evidence>
<dbReference type="SUPFAM" id="SSF56112">
    <property type="entry name" value="Protein kinase-like (PK-like)"/>
    <property type="match status" value="1"/>
</dbReference>
<dbReference type="PANTHER" id="PTHR10566">
    <property type="entry name" value="CHAPERONE-ACTIVITY OF BC1 COMPLEX CABC1 -RELATED"/>
    <property type="match status" value="1"/>
</dbReference>
<feature type="domain" description="ABC1 atypical kinase-like" evidence="3">
    <location>
        <begin position="74"/>
        <end position="317"/>
    </location>
</feature>
<dbReference type="InterPro" id="IPR050154">
    <property type="entry name" value="UbiB_kinase"/>
</dbReference>
<dbReference type="PANTHER" id="PTHR10566:SF113">
    <property type="entry name" value="PROTEIN ACTIVITY OF BC1 COMPLEX KINASE 7, CHLOROPLASTIC"/>
    <property type="match status" value="1"/>
</dbReference>
<feature type="transmembrane region" description="Helical" evidence="2">
    <location>
        <begin position="504"/>
        <end position="525"/>
    </location>
</feature>
<keyword evidence="2" id="KW-1133">Transmembrane helix</keyword>
<keyword evidence="2" id="KW-0812">Transmembrane</keyword>
<dbReference type="AlphaFoldDB" id="A0A2J9PKC8"/>
<name>A0A2J9PKC8_9LACT</name>
<dbReference type="InterPro" id="IPR011009">
    <property type="entry name" value="Kinase-like_dom_sf"/>
</dbReference>
<protein>
    <submittedName>
        <fullName evidence="4">ABC transporter</fullName>
    </submittedName>
</protein>
<evidence type="ECO:0000256" key="2">
    <source>
        <dbReference type="SAM" id="Phobius"/>
    </source>
</evidence>
<dbReference type="Pfam" id="PF03109">
    <property type="entry name" value="ABC1"/>
    <property type="match status" value="1"/>
</dbReference>
<gene>
    <name evidence="4" type="ORF">A6J77_000280</name>
</gene>
<accession>A0A2J9PKC8</accession>
<keyword evidence="2" id="KW-0472">Membrane</keyword>
<dbReference type="InterPro" id="IPR004147">
    <property type="entry name" value="ABC1_dom"/>
</dbReference>
<dbReference type="EMBL" id="NBTM02000001">
    <property type="protein sequence ID" value="PNL90782.1"/>
    <property type="molecule type" value="Genomic_DNA"/>
</dbReference>
<feature type="transmembrane region" description="Helical" evidence="2">
    <location>
        <begin position="477"/>
        <end position="498"/>
    </location>
</feature>